<dbReference type="GO" id="GO:0005886">
    <property type="term" value="C:plasma membrane"/>
    <property type="evidence" value="ECO:0007669"/>
    <property type="project" value="TreeGrafter"/>
</dbReference>
<dbReference type="STRING" id="1814289.SAMN05216410_0802"/>
<keyword evidence="4" id="KW-1185">Reference proteome</keyword>
<feature type="compositionally biased region" description="Basic and acidic residues" evidence="1">
    <location>
        <begin position="229"/>
        <end position="243"/>
    </location>
</feature>
<protein>
    <submittedName>
        <fullName evidence="3">Uncharacterized membrane protein HdeD, DUF308 family</fullName>
    </submittedName>
</protein>
<keyword evidence="2" id="KW-0812">Transmembrane</keyword>
<feature type="region of interest" description="Disordered" evidence="1">
    <location>
        <begin position="225"/>
        <end position="311"/>
    </location>
</feature>
<feature type="transmembrane region" description="Helical" evidence="2">
    <location>
        <begin position="54"/>
        <end position="75"/>
    </location>
</feature>
<feature type="transmembrane region" description="Helical" evidence="2">
    <location>
        <begin position="140"/>
        <end position="158"/>
    </location>
</feature>
<evidence type="ECO:0000256" key="2">
    <source>
        <dbReference type="SAM" id="Phobius"/>
    </source>
</evidence>
<feature type="compositionally biased region" description="Basic and acidic residues" evidence="1">
    <location>
        <begin position="260"/>
        <end position="272"/>
    </location>
</feature>
<dbReference type="InterPro" id="IPR052712">
    <property type="entry name" value="Acid_resist_chaperone_HdeD"/>
</dbReference>
<dbReference type="Pfam" id="PF03729">
    <property type="entry name" value="DUF308"/>
    <property type="match status" value="1"/>
</dbReference>
<evidence type="ECO:0000313" key="4">
    <source>
        <dbReference type="Proteomes" id="UP000199039"/>
    </source>
</evidence>
<gene>
    <name evidence="3" type="ORF">SAMN05216410_0802</name>
</gene>
<dbReference type="PANTHER" id="PTHR34989:SF1">
    <property type="entry name" value="PROTEIN HDED"/>
    <property type="match status" value="1"/>
</dbReference>
<sequence>MTQDTSGAFGAEGSPPSAIRLSRNMWRMPLLRGLALLALGVLLLVQPLSTLANLVYLFSAFLLLDGILAAAQGLLNRDQIGWRWWLVQGAVDAAFAVVIFVWPHATALVLFYLLLVWALVLGVVSIIGGVALLRNRDLGWPWLLTIGLISTLFGLMLTTKAQTSGSILDLVVVVFGLFAFVVGAVHIVSVFSMRWVAQEIDRALAGESLVVAGVAERREAARQATAAKSAERKAAKVSAKEGTDEGATAPVKPAQTRPTEAVDPRDRVRDDELAAFAFPDTPGLVVPPAPPVVLDEDDPSDPESGPAAGRS</sequence>
<dbReference type="InterPro" id="IPR005325">
    <property type="entry name" value="DUF308_memb"/>
</dbReference>
<organism evidence="3 4">
    <name type="scientific">Sanguibacter gelidistatuariae</name>
    <dbReference type="NCBI Taxonomy" id="1814289"/>
    <lineage>
        <taxon>Bacteria</taxon>
        <taxon>Bacillati</taxon>
        <taxon>Actinomycetota</taxon>
        <taxon>Actinomycetes</taxon>
        <taxon>Micrococcales</taxon>
        <taxon>Sanguibacteraceae</taxon>
        <taxon>Sanguibacter</taxon>
    </lineage>
</organism>
<feature type="transmembrane region" description="Helical" evidence="2">
    <location>
        <begin position="170"/>
        <end position="192"/>
    </location>
</feature>
<proteinExistence type="predicted"/>
<evidence type="ECO:0000256" key="1">
    <source>
        <dbReference type="SAM" id="MobiDB-lite"/>
    </source>
</evidence>
<keyword evidence="2" id="KW-1133">Transmembrane helix</keyword>
<dbReference type="RefSeq" id="WP_093180950.1">
    <property type="nucleotide sequence ID" value="NZ_FMYH01000001.1"/>
</dbReference>
<dbReference type="Proteomes" id="UP000199039">
    <property type="component" value="Unassembled WGS sequence"/>
</dbReference>
<feature type="transmembrane region" description="Helical" evidence="2">
    <location>
        <begin position="30"/>
        <end position="48"/>
    </location>
</feature>
<dbReference type="PANTHER" id="PTHR34989">
    <property type="entry name" value="PROTEIN HDED"/>
    <property type="match status" value="1"/>
</dbReference>
<keyword evidence="2" id="KW-0472">Membrane</keyword>
<dbReference type="OrthoDB" id="3829721at2"/>
<dbReference type="AlphaFoldDB" id="A0A1G6H7G6"/>
<evidence type="ECO:0000313" key="3">
    <source>
        <dbReference type="EMBL" id="SDB90093.1"/>
    </source>
</evidence>
<dbReference type="EMBL" id="FMYH01000001">
    <property type="protein sequence ID" value="SDB90093.1"/>
    <property type="molecule type" value="Genomic_DNA"/>
</dbReference>
<feature type="transmembrane region" description="Helical" evidence="2">
    <location>
        <begin position="109"/>
        <end position="133"/>
    </location>
</feature>
<name>A0A1G6H7G6_9MICO</name>
<feature type="transmembrane region" description="Helical" evidence="2">
    <location>
        <begin position="82"/>
        <end position="103"/>
    </location>
</feature>
<reference evidence="3 4" key="1">
    <citation type="submission" date="2016-09" db="EMBL/GenBank/DDBJ databases">
        <authorList>
            <person name="Capua I."/>
            <person name="De Benedictis P."/>
            <person name="Joannis T."/>
            <person name="Lombin L.H."/>
            <person name="Cattoli G."/>
        </authorList>
    </citation>
    <scope>NUCLEOTIDE SEQUENCE [LARGE SCALE GENOMIC DNA]</scope>
    <source>
        <strain evidence="3 4">ISLP-3</strain>
    </source>
</reference>
<accession>A0A1G6H7G6</accession>